<dbReference type="InterPro" id="IPR006311">
    <property type="entry name" value="TAT_signal"/>
</dbReference>
<evidence type="ECO:0000313" key="1">
    <source>
        <dbReference type="EMBL" id="AUR52516.1"/>
    </source>
</evidence>
<name>A0A2I7N7S4_9NEIS</name>
<proteinExistence type="predicted"/>
<dbReference type="RefSeq" id="WP_102951807.1">
    <property type="nucleotide sequence ID" value="NZ_CP024847.1"/>
</dbReference>
<dbReference type="KEGG" id="nba:CUN60_09470"/>
<dbReference type="AlphaFoldDB" id="A0A2I7N7S4"/>
<sequence length="534" mass="59091">MTVNYPRRNFLKSAGIIALGAGSTTNFALAEAKNKRVYNLKDFGTVAKNGDSTEAFIRAFDQLAKTGGTLILPSGAYNINQSLSLEVTKDINIIGNQTILRFSKVKNYAIEFYGSRTDFKLPSIKDFESLIVGTTANAGNLVLRQDNFLFDNLELNLSKIDDYSWVMTSERSYFTKDMLGKNLVGYNTNLTFYITKIIDPKTVEVIPGNNQPKDSDLGLISAWAVADLWCKSRSYYMRGEILTPEAISHKKFADGMASYKPENLNYYTFMSGKLRLQGVNVIANKNRYGIKFLNIAGLELNNLMMSGFEDNSLSIIESINVKIGGCNIQNGISQRESNYGCLVDSCQDIEITNSRFSGGFHSLSHGGTFPCRNIRLSDLYFSGSSNFGLDFHGNCSNVIMSNINCVSGAYIGAVNVSISNSSFLISNQKLAALVIGPERDSDYYTINNCNIRNGIGNALAISSQFCIAEINKISLNNSKIISPQNGVIFQAYPYGKNPVINYLEMTDNTFGVKQEKVKTINNHNLFIIQQNNAF</sequence>
<organism evidence="1 2">
    <name type="scientific">Aquella oligotrophica</name>
    <dbReference type="NCBI Taxonomy" id="2067065"/>
    <lineage>
        <taxon>Bacteria</taxon>
        <taxon>Pseudomonadati</taxon>
        <taxon>Pseudomonadota</taxon>
        <taxon>Betaproteobacteria</taxon>
        <taxon>Neisseriales</taxon>
        <taxon>Neisseriaceae</taxon>
        <taxon>Aquella</taxon>
    </lineage>
</organism>
<evidence type="ECO:0000313" key="2">
    <source>
        <dbReference type="Proteomes" id="UP000236655"/>
    </source>
</evidence>
<keyword evidence="2" id="KW-1185">Reference proteome</keyword>
<gene>
    <name evidence="1" type="ORF">CUN60_09470</name>
</gene>
<dbReference type="Proteomes" id="UP000236655">
    <property type="component" value="Chromosome"/>
</dbReference>
<evidence type="ECO:0008006" key="3">
    <source>
        <dbReference type="Google" id="ProtNLM"/>
    </source>
</evidence>
<reference evidence="2" key="1">
    <citation type="submission" date="2017-11" db="EMBL/GenBank/DDBJ databases">
        <authorList>
            <person name="Chan K.G."/>
            <person name="Lee L.S."/>
        </authorList>
    </citation>
    <scope>NUCLEOTIDE SEQUENCE [LARGE SCALE GENOMIC DNA]</scope>
    <source>
        <strain evidence="2">DSM 100970</strain>
    </source>
</reference>
<dbReference type="InterPro" id="IPR012334">
    <property type="entry name" value="Pectin_lyas_fold"/>
</dbReference>
<dbReference type="SUPFAM" id="SSF51126">
    <property type="entry name" value="Pectin lyase-like"/>
    <property type="match status" value="2"/>
</dbReference>
<dbReference type="EMBL" id="CP024847">
    <property type="protein sequence ID" value="AUR52516.1"/>
    <property type="molecule type" value="Genomic_DNA"/>
</dbReference>
<dbReference type="Gene3D" id="2.160.20.10">
    <property type="entry name" value="Single-stranded right-handed beta-helix, Pectin lyase-like"/>
    <property type="match status" value="2"/>
</dbReference>
<dbReference type="InterPro" id="IPR011050">
    <property type="entry name" value="Pectin_lyase_fold/virulence"/>
</dbReference>
<accession>A0A2I7N7S4</accession>
<dbReference type="PROSITE" id="PS51318">
    <property type="entry name" value="TAT"/>
    <property type="match status" value="1"/>
</dbReference>
<protein>
    <recommendedName>
        <fullName evidence="3">Pectate lyase superfamily protein domain-containing protein</fullName>
    </recommendedName>
</protein>